<gene>
    <name evidence="9" type="ORF">Q7C36_020046</name>
</gene>
<evidence type="ECO:0000256" key="2">
    <source>
        <dbReference type="ARBA" id="ARBA00006944"/>
    </source>
</evidence>
<dbReference type="GO" id="GO:0000122">
    <property type="term" value="P:negative regulation of transcription by RNA polymerase II"/>
    <property type="evidence" value="ECO:0007669"/>
    <property type="project" value="TreeGrafter"/>
</dbReference>
<dbReference type="PANTHER" id="PTHR16770">
    <property type="entry name" value="PROTEIN RIPPLY-LIKE"/>
    <property type="match status" value="1"/>
</dbReference>
<evidence type="ECO:0000256" key="7">
    <source>
        <dbReference type="ARBA" id="ARBA00040827"/>
    </source>
</evidence>
<dbReference type="Proteomes" id="UP001187315">
    <property type="component" value="Unassembled WGS sequence"/>
</dbReference>
<comment type="caution">
    <text evidence="9">The sequence shown here is derived from an EMBL/GenBank/DDBJ whole genome shotgun (WGS) entry which is preliminary data.</text>
</comment>
<dbReference type="PANTHER" id="PTHR16770:SF4">
    <property type="entry name" value="PROTEIN RIPPLY3"/>
    <property type="match status" value="1"/>
</dbReference>
<accession>A0AA88LT49</accession>
<organism evidence="9 10">
    <name type="scientific">Tachysurus vachellii</name>
    <name type="common">Darkbarbel catfish</name>
    <name type="synonym">Pelteobagrus vachellii</name>
    <dbReference type="NCBI Taxonomy" id="175792"/>
    <lineage>
        <taxon>Eukaryota</taxon>
        <taxon>Metazoa</taxon>
        <taxon>Chordata</taxon>
        <taxon>Craniata</taxon>
        <taxon>Vertebrata</taxon>
        <taxon>Euteleostomi</taxon>
        <taxon>Actinopterygii</taxon>
        <taxon>Neopterygii</taxon>
        <taxon>Teleostei</taxon>
        <taxon>Ostariophysi</taxon>
        <taxon>Siluriformes</taxon>
        <taxon>Bagridae</taxon>
        <taxon>Tachysurus</taxon>
    </lineage>
</organism>
<evidence type="ECO:0000256" key="1">
    <source>
        <dbReference type="ARBA" id="ARBA00004123"/>
    </source>
</evidence>
<evidence type="ECO:0000256" key="4">
    <source>
        <dbReference type="ARBA" id="ARBA00023015"/>
    </source>
</evidence>
<evidence type="ECO:0000256" key="6">
    <source>
        <dbReference type="ARBA" id="ARBA00023242"/>
    </source>
</evidence>
<keyword evidence="3" id="KW-0217">Developmental protein</keyword>
<proteinExistence type="inferred from homology"/>
<evidence type="ECO:0000313" key="10">
    <source>
        <dbReference type="Proteomes" id="UP001187315"/>
    </source>
</evidence>
<evidence type="ECO:0000256" key="8">
    <source>
        <dbReference type="SAM" id="MobiDB-lite"/>
    </source>
</evidence>
<comment type="subcellular location">
    <subcellularLocation>
        <location evidence="1">Nucleus</location>
    </subcellularLocation>
</comment>
<feature type="region of interest" description="Disordered" evidence="8">
    <location>
        <begin position="43"/>
        <end position="62"/>
    </location>
</feature>
<name>A0AA88LT49_TACVA</name>
<evidence type="ECO:0000256" key="5">
    <source>
        <dbReference type="ARBA" id="ARBA00023163"/>
    </source>
</evidence>
<keyword evidence="10" id="KW-1185">Reference proteome</keyword>
<evidence type="ECO:0000256" key="3">
    <source>
        <dbReference type="ARBA" id="ARBA00022473"/>
    </source>
</evidence>
<dbReference type="EMBL" id="JAVHJS010000021">
    <property type="protein sequence ID" value="KAK2823446.1"/>
    <property type="molecule type" value="Genomic_DNA"/>
</dbReference>
<evidence type="ECO:0000313" key="9">
    <source>
        <dbReference type="EMBL" id="KAK2823446.1"/>
    </source>
</evidence>
<comment type="similarity">
    <text evidence="2">Belongs to the ripply family.</text>
</comment>
<protein>
    <recommendedName>
        <fullName evidence="7">Protein ripply3</fullName>
    </recommendedName>
</protein>
<keyword evidence="4" id="KW-0805">Transcription regulation</keyword>
<dbReference type="InterPro" id="IPR028127">
    <property type="entry name" value="Ripply_fam"/>
</dbReference>
<dbReference type="AlphaFoldDB" id="A0AA88LT49"/>
<dbReference type="Pfam" id="PF14998">
    <property type="entry name" value="Ripply"/>
    <property type="match status" value="1"/>
</dbReference>
<sequence length="130" mass="14548">MLPPGVAAKISNVHHTQANRCHSIGLGAQLTGCPVIWRPWTPSVSDSHPKKKATGPKKVSDMQGFHHPVRLFMPRSKIQEYLSHLGKKVLASFPVQATLHFYNDDSSSEEEDDDEDETETEFWVAVKRAT</sequence>
<reference evidence="9" key="1">
    <citation type="submission" date="2023-08" db="EMBL/GenBank/DDBJ databases">
        <title>Pelteobagrus vachellii genome.</title>
        <authorList>
            <person name="Liu H."/>
        </authorList>
    </citation>
    <scope>NUCLEOTIDE SEQUENCE</scope>
    <source>
        <strain evidence="9">PRFRI_2022a</strain>
        <tissue evidence="9">Muscle</tissue>
    </source>
</reference>
<keyword evidence="5" id="KW-0804">Transcription</keyword>
<dbReference type="GO" id="GO:0005634">
    <property type="term" value="C:nucleus"/>
    <property type="evidence" value="ECO:0007669"/>
    <property type="project" value="UniProtKB-SubCell"/>
</dbReference>
<keyword evidence="6" id="KW-0539">Nucleus</keyword>
<dbReference type="GO" id="GO:0009880">
    <property type="term" value="P:embryonic pattern specification"/>
    <property type="evidence" value="ECO:0007669"/>
    <property type="project" value="TreeGrafter"/>
</dbReference>